<dbReference type="Proteomes" id="UP000008068">
    <property type="component" value="Unassembled WGS sequence"/>
</dbReference>
<proteinExistence type="predicted"/>
<sequence length="196" mass="22588">MVNVDNAIARQFLFSNFVSRNQESLKHSDGSDERFLFKLMNQNSLTLPEPVNFIGVQDFDQSSPTIISDAIGTAKCASGWVRWEGNGCCYKEMGSPMLSWYASEDWCWSQRAGAHLASVHSQAEATWLNYQYKLWWSKMDDWIGLRRNCDNTAWEWTDGSPVDFLWWQPNYPIYGGIEDSCTAVCYFLIFILFIPS</sequence>
<dbReference type="Gene3D" id="3.10.100.10">
    <property type="entry name" value="Mannose-Binding Protein A, subunit A"/>
    <property type="match status" value="1"/>
</dbReference>
<dbReference type="HOGENOM" id="CLU_1391343_0_0_1"/>
<dbReference type="InterPro" id="IPR001304">
    <property type="entry name" value="C-type_lectin-like"/>
</dbReference>
<dbReference type="AlphaFoldDB" id="G0MRI7"/>
<dbReference type="InterPro" id="IPR016186">
    <property type="entry name" value="C-type_lectin-like/link_sf"/>
</dbReference>
<reference evidence="3" key="1">
    <citation type="submission" date="2011-07" db="EMBL/GenBank/DDBJ databases">
        <authorList>
            <consortium name="Caenorhabditis brenneri Sequencing and Analysis Consortium"/>
            <person name="Wilson R.K."/>
        </authorList>
    </citation>
    <scope>NUCLEOTIDE SEQUENCE [LARGE SCALE GENOMIC DNA]</scope>
    <source>
        <strain evidence="3">PB2801</strain>
    </source>
</reference>
<organism evidence="3">
    <name type="scientific">Caenorhabditis brenneri</name>
    <name type="common">Nematode worm</name>
    <dbReference type="NCBI Taxonomy" id="135651"/>
    <lineage>
        <taxon>Eukaryota</taxon>
        <taxon>Metazoa</taxon>
        <taxon>Ecdysozoa</taxon>
        <taxon>Nematoda</taxon>
        <taxon>Chromadorea</taxon>
        <taxon>Rhabditida</taxon>
        <taxon>Rhabditina</taxon>
        <taxon>Rhabditomorpha</taxon>
        <taxon>Rhabditoidea</taxon>
        <taxon>Rhabditidae</taxon>
        <taxon>Peloderinae</taxon>
        <taxon>Caenorhabditis</taxon>
    </lineage>
</organism>
<accession>G0MRI7</accession>
<dbReference type="InterPro" id="IPR050111">
    <property type="entry name" value="C-type_lectin/snaclec_domain"/>
</dbReference>
<gene>
    <name evidence="2" type="ORF">CAEBREN_28838</name>
</gene>
<dbReference type="STRING" id="135651.G0MRI7"/>
<dbReference type="OrthoDB" id="5856520at2759"/>
<dbReference type="EMBL" id="GL379808">
    <property type="protein sequence ID" value="EGT41971.1"/>
    <property type="molecule type" value="Genomic_DNA"/>
</dbReference>
<dbReference type="PROSITE" id="PS50041">
    <property type="entry name" value="C_TYPE_LECTIN_2"/>
    <property type="match status" value="1"/>
</dbReference>
<feature type="domain" description="C-type lectin" evidence="1">
    <location>
        <begin position="85"/>
        <end position="184"/>
    </location>
</feature>
<dbReference type="PANTHER" id="PTHR22803">
    <property type="entry name" value="MANNOSE, PHOSPHOLIPASE, LECTIN RECEPTOR RELATED"/>
    <property type="match status" value="1"/>
</dbReference>
<evidence type="ECO:0000313" key="3">
    <source>
        <dbReference type="Proteomes" id="UP000008068"/>
    </source>
</evidence>
<evidence type="ECO:0000313" key="2">
    <source>
        <dbReference type="EMBL" id="EGT41971.1"/>
    </source>
</evidence>
<name>G0MRI7_CAEBE</name>
<evidence type="ECO:0000259" key="1">
    <source>
        <dbReference type="PROSITE" id="PS50041"/>
    </source>
</evidence>
<dbReference type="Pfam" id="PF00059">
    <property type="entry name" value="Lectin_C"/>
    <property type="match status" value="1"/>
</dbReference>
<dbReference type="InterPro" id="IPR016187">
    <property type="entry name" value="CTDL_fold"/>
</dbReference>
<dbReference type="eggNOG" id="KOG4297">
    <property type="taxonomic scope" value="Eukaryota"/>
</dbReference>
<dbReference type="InParanoid" id="G0MRI7"/>
<dbReference type="SUPFAM" id="SSF56436">
    <property type="entry name" value="C-type lectin-like"/>
    <property type="match status" value="1"/>
</dbReference>
<keyword evidence="3" id="KW-1185">Reference proteome</keyword>
<protein>
    <recommendedName>
        <fullName evidence="1">C-type lectin domain-containing protein</fullName>
    </recommendedName>
</protein>
<dbReference type="CDD" id="cd00037">
    <property type="entry name" value="CLECT"/>
    <property type="match status" value="1"/>
</dbReference>
<dbReference type="SMART" id="SM00034">
    <property type="entry name" value="CLECT"/>
    <property type="match status" value="1"/>
</dbReference>